<evidence type="ECO:0000313" key="3">
    <source>
        <dbReference type="EMBL" id="PJJ83822.1"/>
    </source>
</evidence>
<organism evidence="3 4">
    <name type="scientific">Mucilaginibacter auburnensis</name>
    <dbReference type="NCBI Taxonomy" id="1457233"/>
    <lineage>
        <taxon>Bacteria</taxon>
        <taxon>Pseudomonadati</taxon>
        <taxon>Bacteroidota</taxon>
        <taxon>Sphingobacteriia</taxon>
        <taxon>Sphingobacteriales</taxon>
        <taxon>Sphingobacteriaceae</taxon>
        <taxon>Mucilaginibacter</taxon>
    </lineage>
</organism>
<feature type="region of interest" description="Disordered" evidence="1">
    <location>
        <begin position="594"/>
        <end position="624"/>
    </location>
</feature>
<feature type="transmembrane region" description="Helical" evidence="2">
    <location>
        <begin position="12"/>
        <end position="34"/>
    </location>
</feature>
<dbReference type="OrthoDB" id="814802at2"/>
<keyword evidence="2" id="KW-1133">Transmembrane helix</keyword>
<sequence>MDKTTSPQKKKFPRWPFIVLGFVLIIGAAAWYAYNHYFADNRWKPILQAKLKEMVQQSSDSLYRIEYSDFDVSLASGDVTLSDFKLVPDTAVYNKLVSNKKAPDNLFMLSVNKLTIKNIGAKKAYQDKILAVNSITIDKPDLTVINKRYAFNDTVKVGKPQTPYEIIKKAFKELRIDSISLKDISLNYINKNEPVTKQTAIKNLNINISGLLVDSLSAQDSSRFYYTKGIEFIINNYKVKTPDSLYTSEIDRIYFSTAKRMIQLDKVNLKPRYSRAEFYEKKGEGGDIFTLKFKKIAITDIDLQRFLRDQKLYAGVMDIEDADVNIYANGIYKGKKTSKIGKDPHQALQKVALDMKLSRLNIKKTDITYAETDATTRQTGVITFKNTNGHFLNVTNDPDVKRKNHFMTASINTYFMDAAPLNVNFKFDLAAKNGAFNYSGHLGGFDGGVLNRLVKPLAMVQVRSAKVKRLDFNIDATNYGGKGIVKFYYKDLNVQLLKKAANGKGFENQGLLSTVANSLIIENDNPDSKGVFRPGPVNMGREPTVSFFSFLYKGLLEGIKPSIGLDKKTEGSIQKVAEKVSSVLDQFKKFKENRKLRREERRRKKEQEKALEEKEKAKKEAEQK</sequence>
<evidence type="ECO:0000313" key="4">
    <source>
        <dbReference type="Proteomes" id="UP000242687"/>
    </source>
</evidence>
<gene>
    <name evidence="3" type="ORF">CLV57_0817</name>
</gene>
<dbReference type="EMBL" id="PGFJ01000001">
    <property type="protein sequence ID" value="PJJ83822.1"/>
    <property type="molecule type" value="Genomic_DNA"/>
</dbReference>
<keyword evidence="2" id="KW-0812">Transmembrane</keyword>
<dbReference type="AlphaFoldDB" id="A0A2H9VSQ8"/>
<accession>A0A2H9VSQ8</accession>
<feature type="compositionally biased region" description="Basic and acidic residues" evidence="1">
    <location>
        <begin position="605"/>
        <end position="624"/>
    </location>
</feature>
<protein>
    <submittedName>
        <fullName evidence="3">Uncharacterized protein</fullName>
    </submittedName>
</protein>
<evidence type="ECO:0000256" key="2">
    <source>
        <dbReference type="SAM" id="Phobius"/>
    </source>
</evidence>
<evidence type="ECO:0000256" key="1">
    <source>
        <dbReference type="SAM" id="MobiDB-lite"/>
    </source>
</evidence>
<keyword evidence="2" id="KW-0472">Membrane</keyword>
<keyword evidence="4" id="KW-1185">Reference proteome</keyword>
<reference evidence="3 4" key="1">
    <citation type="submission" date="2017-11" db="EMBL/GenBank/DDBJ databases">
        <title>Genomic Encyclopedia of Archaeal and Bacterial Type Strains, Phase II (KMG-II): From Individual Species to Whole Genera.</title>
        <authorList>
            <person name="Goeker M."/>
        </authorList>
    </citation>
    <scope>NUCLEOTIDE SEQUENCE [LARGE SCALE GENOMIC DNA]</scope>
    <source>
        <strain evidence="3 4">DSM 28175</strain>
    </source>
</reference>
<name>A0A2H9VSQ8_9SPHI</name>
<feature type="compositionally biased region" description="Basic residues" evidence="1">
    <location>
        <begin position="594"/>
        <end position="604"/>
    </location>
</feature>
<dbReference type="Proteomes" id="UP000242687">
    <property type="component" value="Unassembled WGS sequence"/>
</dbReference>
<proteinExistence type="predicted"/>
<dbReference type="RefSeq" id="WP_100340060.1">
    <property type="nucleotide sequence ID" value="NZ_PGFJ01000001.1"/>
</dbReference>
<comment type="caution">
    <text evidence="3">The sequence shown here is derived from an EMBL/GenBank/DDBJ whole genome shotgun (WGS) entry which is preliminary data.</text>
</comment>